<dbReference type="OrthoDB" id="71307at2759"/>
<evidence type="ECO:0000313" key="2">
    <source>
        <dbReference type="EMBL" id="KHN89149.1"/>
    </source>
</evidence>
<dbReference type="OMA" id="ISHWIGH"/>
<dbReference type="Gene3D" id="1.25.40.20">
    <property type="entry name" value="Ankyrin repeat-containing domain"/>
    <property type="match status" value="1"/>
</dbReference>
<dbReference type="SUPFAM" id="SSF48403">
    <property type="entry name" value="Ankyrin repeat"/>
    <property type="match status" value="1"/>
</dbReference>
<dbReference type="Proteomes" id="UP000031036">
    <property type="component" value="Unassembled WGS sequence"/>
</dbReference>
<gene>
    <name evidence="2" type="primary">ANKK1</name>
    <name evidence="2" type="ORF">Tcan_17234</name>
</gene>
<evidence type="ECO:0000256" key="1">
    <source>
        <dbReference type="PROSITE-ProRule" id="PRU00023"/>
    </source>
</evidence>
<dbReference type="InterPro" id="IPR036770">
    <property type="entry name" value="Ankyrin_rpt-contain_sf"/>
</dbReference>
<dbReference type="PROSITE" id="PS50088">
    <property type="entry name" value="ANK_REPEAT"/>
    <property type="match status" value="1"/>
</dbReference>
<feature type="repeat" description="ANK" evidence="1">
    <location>
        <begin position="29"/>
        <end position="61"/>
    </location>
</feature>
<dbReference type="PROSITE" id="PS50297">
    <property type="entry name" value="ANK_REP_REGION"/>
    <property type="match status" value="1"/>
</dbReference>
<dbReference type="InterPro" id="IPR002110">
    <property type="entry name" value="Ankyrin_rpt"/>
</dbReference>
<keyword evidence="3" id="KW-1185">Reference proteome</keyword>
<keyword evidence="2" id="KW-0418">Kinase</keyword>
<proteinExistence type="predicted"/>
<keyword evidence="1" id="KW-0040">ANK repeat</keyword>
<name>A0A0B2W650_TOXCA</name>
<protein>
    <submittedName>
        <fullName evidence="2">Ankyrin repeat and protein kinase domain-containing protein 1</fullName>
    </submittedName>
</protein>
<dbReference type="GO" id="GO:0016301">
    <property type="term" value="F:kinase activity"/>
    <property type="evidence" value="ECO:0007669"/>
    <property type="project" value="UniProtKB-KW"/>
</dbReference>
<evidence type="ECO:0000313" key="3">
    <source>
        <dbReference type="Proteomes" id="UP000031036"/>
    </source>
</evidence>
<accession>A0A0B2W650</accession>
<dbReference type="AlphaFoldDB" id="A0A0B2W650"/>
<sequence length="290" mass="32566">MHLAASTGQSCQLDALMSYDMCPNVLDRSGRAPIHYAVANNDVLLVKMLLWYGADLSLMERQCTPLQLASLNPCTLEVANFLDVRRDALEKLFMRWASAFVRGVWTPLRAVSDLHFMRLSKEGDSREDAVRTLETAARFTTLNVRVNVAQNPDFKKCPLSLLFMVPTFYKSDDRYCDANDPQIFRASITSDPTGDICKLVQARPLLKGKCIEPLPLEPAFTNPHNGHFYVFQLPRTLPQDVYTLSFSVNTEPLKAKAPHINLAIQALACGAPEQRYWEAMRAGIAKSKID</sequence>
<comment type="caution">
    <text evidence="2">The sequence shown here is derived from an EMBL/GenBank/DDBJ whole genome shotgun (WGS) entry which is preliminary data.</text>
</comment>
<dbReference type="EMBL" id="JPKZ01000023">
    <property type="protein sequence ID" value="KHN89149.1"/>
    <property type="molecule type" value="Genomic_DNA"/>
</dbReference>
<reference evidence="2 3" key="1">
    <citation type="submission" date="2014-11" db="EMBL/GenBank/DDBJ databases">
        <title>Genetic blueprint of the zoonotic pathogen Toxocara canis.</title>
        <authorList>
            <person name="Zhu X.-Q."/>
            <person name="Korhonen P.K."/>
            <person name="Cai H."/>
            <person name="Young N.D."/>
            <person name="Nejsum P."/>
            <person name="von Samson-Himmelstjerna G."/>
            <person name="Boag P.R."/>
            <person name="Tan P."/>
            <person name="Li Q."/>
            <person name="Min J."/>
            <person name="Yang Y."/>
            <person name="Wang X."/>
            <person name="Fang X."/>
            <person name="Hall R.S."/>
            <person name="Hofmann A."/>
            <person name="Sternberg P.W."/>
            <person name="Jex A.R."/>
            <person name="Gasser R.B."/>
        </authorList>
    </citation>
    <scope>NUCLEOTIDE SEQUENCE [LARGE SCALE GENOMIC DNA]</scope>
    <source>
        <strain evidence="2">PN_DK_2014</strain>
    </source>
</reference>
<dbReference type="Pfam" id="PF12796">
    <property type="entry name" value="Ank_2"/>
    <property type="match status" value="1"/>
</dbReference>
<keyword evidence="2" id="KW-0808">Transferase</keyword>
<organism evidence="2 3">
    <name type="scientific">Toxocara canis</name>
    <name type="common">Canine roundworm</name>
    <dbReference type="NCBI Taxonomy" id="6265"/>
    <lineage>
        <taxon>Eukaryota</taxon>
        <taxon>Metazoa</taxon>
        <taxon>Ecdysozoa</taxon>
        <taxon>Nematoda</taxon>
        <taxon>Chromadorea</taxon>
        <taxon>Rhabditida</taxon>
        <taxon>Spirurina</taxon>
        <taxon>Ascaridomorpha</taxon>
        <taxon>Ascaridoidea</taxon>
        <taxon>Toxocaridae</taxon>
        <taxon>Toxocara</taxon>
    </lineage>
</organism>